<comment type="caution">
    <text evidence="7">The sequence shown here is derived from an EMBL/GenBank/DDBJ whole genome shotgun (WGS) entry which is preliminary data.</text>
</comment>
<dbReference type="Pfam" id="PF03108">
    <property type="entry name" value="DBD_Tnp_Mut"/>
    <property type="match status" value="1"/>
</dbReference>
<feature type="domain" description="SWIM-type" evidence="6">
    <location>
        <begin position="689"/>
        <end position="728"/>
    </location>
</feature>
<evidence type="ECO:0000256" key="5">
    <source>
        <dbReference type="SAM" id="MobiDB-lite"/>
    </source>
</evidence>
<dbReference type="PROSITE" id="PS50966">
    <property type="entry name" value="ZF_SWIM"/>
    <property type="match status" value="1"/>
</dbReference>
<feature type="region of interest" description="Disordered" evidence="5">
    <location>
        <begin position="124"/>
        <end position="155"/>
    </location>
</feature>
<dbReference type="EMBL" id="JBBWWQ010000019">
    <property type="protein sequence ID" value="KAK8919321.1"/>
    <property type="molecule type" value="Genomic_DNA"/>
</dbReference>
<dbReference type="InterPro" id="IPR007527">
    <property type="entry name" value="Znf_SWIM"/>
</dbReference>
<evidence type="ECO:0000256" key="3">
    <source>
        <dbReference type="ARBA" id="ARBA00022833"/>
    </source>
</evidence>
<dbReference type="PANTHER" id="PTHR31973:SF195">
    <property type="entry name" value="MUDR FAMILY TRANSPOSASE"/>
    <property type="match status" value="1"/>
</dbReference>
<organism evidence="7 8">
    <name type="scientific">Platanthera zijinensis</name>
    <dbReference type="NCBI Taxonomy" id="2320716"/>
    <lineage>
        <taxon>Eukaryota</taxon>
        <taxon>Viridiplantae</taxon>
        <taxon>Streptophyta</taxon>
        <taxon>Embryophyta</taxon>
        <taxon>Tracheophyta</taxon>
        <taxon>Spermatophyta</taxon>
        <taxon>Magnoliopsida</taxon>
        <taxon>Liliopsida</taxon>
        <taxon>Asparagales</taxon>
        <taxon>Orchidaceae</taxon>
        <taxon>Orchidoideae</taxon>
        <taxon>Orchideae</taxon>
        <taxon>Orchidinae</taxon>
        <taxon>Platanthera</taxon>
    </lineage>
</organism>
<evidence type="ECO:0000256" key="2">
    <source>
        <dbReference type="ARBA" id="ARBA00022771"/>
    </source>
</evidence>
<protein>
    <recommendedName>
        <fullName evidence="6">SWIM-type domain-containing protein</fullName>
    </recommendedName>
</protein>
<feature type="compositionally biased region" description="Polar residues" evidence="5">
    <location>
        <begin position="145"/>
        <end position="155"/>
    </location>
</feature>
<keyword evidence="2 4" id="KW-0863">Zinc-finger</keyword>
<dbReference type="Proteomes" id="UP001418222">
    <property type="component" value="Unassembled WGS sequence"/>
</dbReference>
<keyword evidence="1" id="KW-0479">Metal-binding</keyword>
<dbReference type="Pfam" id="PF10551">
    <property type="entry name" value="MULE"/>
    <property type="match status" value="1"/>
</dbReference>
<evidence type="ECO:0000259" key="6">
    <source>
        <dbReference type="PROSITE" id="PS50966"/>
    </source>
</evidence>
<keyword evidence="3" id="KW-0862">Zinc</keyword>
<proteinExistence type="predicted"/>
<accession>A0AAP0FWH0</accession>
<evidence type="ECO:0000256" key="4">
    <source>
        <dbReference type="PROSITE-ProRule" id="PRU00325"/>
    </source>
</evidence>
<dbReference type="Pfam" id="PF04434">
    <property type="entry name" value="SWIM"/>
    <property type="match status" value="1"/>
</dbReference>
<reference evidence="7 8" key="1">
    <citation type="journal article" date="2022" name="Nat. Plants">
        <title>Genomes of leafy and leafless Platanthera orchids illuminate the evolution of mycoheterotrophy.</title>
        <authorList>
            <person name="Li M.H."/>
            <person name="Liu K.W."/>
            <person name="Li Z."/>
            <person name="Lu H.C."/>
            <person name="Ye Q.L."/>
            <person name="Zhang D."/>
            <person name="Wang J.Y."/>
            <person name="Li Y.F."/>
            <person name="Zhong Z.M."/>
            <person name="Liu X."/>
            <person name="Yu X."/>
            <person name="Liu D.K."/>
            <person name="Tu X.D."/>
            <person name="Liu B."/>
            <person name="Hao Y."/>
            <person name="Liao X.Y."/>
            <person name="Jiang Y.T."/>
            <person name="Sun W.H."/>
            <person name="Chen J."/>
            <person name="Chen Y.Q."/>
            <person name="Ai Y."/>
            <person name="Zhai J.W."/>
            <person name="Wu S.S."/>
            <person name="Zhou Z."/>
            <person name="Hsiao Y.Y."/>
            <person name="Wu W.L."/>
            <person name="Chen Y.Y."/>
            <person name="Lin Y.F."/>
            <person name="Hsu J.L."/>
            <person name="Li C.Y."/>
            <person name="Wang Z.W."/>
            <person name="Zhao X."/>
            <person name="Zhong W.Y."/>
            <person name="Ma X.K."/>
            <person name="Ma L."/>
            <person name="Huang J."/>
            <person name="Chen G.Z."/>
            <person name="Huang M.Z."/>
            <person name="Huang L."/>
            <person name="Peng D.H."/>
            <person name="Luo Y.B."/>
            <person name="Zou S.Q."/>
            <person name="Chen S.P."/>
            <person name="Lan S."/>
            <person name="Tsai W.C."/>
            <person name="Van de Peer Y."/>
            <person name="Liu Z.J."/>
        </authorList>
    </citation>
    <scope>NUCLEOTIDE SEQUENCE [LARGE SCALE GENOMIC DNA]</scope>
    <source>
        <strain evidence="7">Lor287</strain>
    </source>
</reference>
<gene>
    <name evidence="7" type="ORF">KSP39_PZI022021</name>
</gene>
<keyword evidence="8" id="KW-1185">Reference proteome</keyword>
<dbReference type="GO" id="GO:0008270">
    <property type="term" value="F:zinc ion binding"/>
    <property type="evidence" value="ECO:0007669"/>
    <property type="project" value="UniProtKB-KW"/>
</dbReference>
<evidence type="ECO:0000313" key="7">
    <source>
        <dbReference type="EMBL" id="KAK8919321.1"/>
    </source>
</evidence>
<sequence length="843" mass="95436">MAEEFVPIMCYHGGRIVMQGRRPEYDGGSMDGILMNKSILYPDLLKKVCELTSNDPKKFKLIMKCRFPTSGSDFVALEVKDETTTKMMFGLYPRVYSLELFVEKFSINDDDELVESIVREAMEMRSEGGDSLSSSLHGMNEEPDPSNSNHLLDNASQPSIRTCDTIAEPNGRDDSYTTDPIDHILGAVDDDGHEIHISDISRAENMEVDSKGKDPCWKTSDEEDEDDWVNDSIIRNTCRGLEDDPTSGDSLLHLGKVFKDKEALKQSLQEYSIRRHVEYKVLRSTKKIFHVRCTHKGCPWQVRSRLAKRLQRFKIKSYGGDHTCGASTSVGDHKQCDTEFISKSVMPLVKRKSTVTPAEIIEWMEKEYSIKISYSKAWLGLNKALKKLHGSWDNSYGILQEYLKLMKEANPGTVVQLLTNEKGEVREFRCLFWSFGASIEGFRHLRPMITIDSAELHGKYSGSLLVATGIDGNDGLFPLAFAVVDSETEETWTWFLGCIKNFVTSKEDVTIISDQGRGIMEAIKAVYSSRFVSHRCCMKHLSCSLRKEFKDETLVNLFWEAAKKTETCEFNETMMIMGERNAAAREWLERVGAENWSFTHDGGKRFGIMTTNIVETCDILLKGVRGLPIKVLVGKTLYRLRKIFNKRREAGSRMLGLFASTVESQIVDIVNLAGQHMVEPYSTMIFNVYRVNHRPHTVNAEGYTCTCNRFLLSRIPCSHIVAVCMSMQVSYYNLCAEYFTSRAYRQTYAAKLHLVDEGSSCPSLEGALITPPAMARRRGRPPSVRINKGLPAGTYRCSKCKQDGHNFRTCKSPNTIAIQTQSTSCSRNDDFQMILEHSGEIRS</sequence>
<name>A0AAP0FWH0_9ASPA</name>
<evidence type="ECO:0000313" key="8">
    <source>
        <dbReference type="Proteomes" id="UP001418222"/>
    </source>
</evidence>
<dbReference type="InterPro" id="IPR004332">
    <property type="entry name" value="Transposase_MuDR"/>
</dbReference>
<dbReference type="InterPro" id="IPR018289">
    <property type="entry name" value="MULE_transposase_dom"/>
</dbReference>
<dbReference type="PANTHER" id="PTHR31973">
    <property type="entry name" value="POLYPROTEIN, PUTATIVE-RELATED"/>
    <property type="match status" value="1"/>
</dbReference>
<evidence type="ECO:0000256" key="1">
    <source>
        <dbReference type="ARBA" id="ARBA00022723"/>
    </source>
</evidence>
<dbReference type="AlphaFoldDB" id="A0AAP0FWH0"/>
<dbReference type="SMART" id="SM00575">
    <property type="entry name" value="ZnF_PMZ"/>
    <property type="match status" value="1"/>
</dbReference>
<dbReference type="InterPro" id="IPR006564">
    <property type="entry name" value="Znf_PMZ"/>
</dbReference>